<accession>A0AAD9QA33</accession>
<evidence type="ECO:0000313" key="2">
    <source>
        <dbReference type="EMBL" id="KAK2557577.1"/>
    </source>
</evidence>
<sequence>MLELSKAGNIGVLNEHLSNDVASGEMPTLIDTLDGRTKVTPVIPPNSSSVDDLALLLVELTEGQTSRDLTLPLPSQEFSSELCTPHESTAGNLCDELRVECDAPTDGHLGMGTCNERVFRDGLQVVVNLSSRVLTPAEMSLLSKGLSFFPTPKEVDIFALKKDMFDFVRRLRLKEYYCGDESIDGDFSDQPAFRKRSTWCPERNRDAILETYMSLLEKKILSQDLSIRCHRNLFKDEQEALENLRRYDDIIIKPADKGSAVVVMDRARYVGEAMRQLSDKDVYLPLSNDPTAEMVDIINERVRRLHSDGYISDSTLQFLLINCNTRAGRFYLLSKIHKKNSPGRPVISGCNTPTEKISAFVDHQLKHLVPQIPSYVKDTNDFLAKLKDMERFPDGAILVTIDVVGLYPNIPHDEGLEALRRTLNKRSNPVIPTDHIVDLAELVLKNNNFEFDGSHFLQKRGTAIGTRMAPAYANLFMHHLESQLLNLAPVKPYLWLRYIDDIFMIWAAGEQSLLEFLQWINEFHDNIKFTWDWSKRTINYLDVQIINNNGVIETDLYTKPTDKHQYLFHTSCHPKGVKQSIPYAQALRLRRICSTSAAFENRAAVLQKHLYVGSTTTKFRLRFNNHKSRLRAHSRMLAVDKESDDLVYRHFYSLGHHGLSDVRIQLIDKVNDKDDLLAKEGQWDPCGFLGQVDDIKQRPGLMTYQEKSDIFGSGIVRFGYDRTNIFITDEEPPKLENLAEKARALFFPVAEKDISIKQAQTGRALNATIESILLYGFESRALSKAQEKSLDGTYTRMLRKAFNIHWGSHIPNQQLYGELQAVSNKIASRRLQLEGHCYRHPGLNTQSLVPWELTHGHRERGRPKTTYINTLAALMAEKRLWEDLVVSRFRATKE</sequence>
<reference evidence="2" key="1">
    <citation type="journal article" date="2023" name="G3 (Bethesda)">
        <title>Whole genome assembly and annotation of the endangered Caribbean coral Acropora cervicornis.</title>
        <authorList>
            <person name="Selwyn J.D."/>
            <person name="Vollmer S.V."/>
        </authorList>
    </citation>
    <scope>NUCLEOTIDE SEQUENCE</scope>
    <source>
        <strain evidence="2">K2</strain>
    </source>
</reference>
<reference evidence="2" key="2">
    <citation type="journal article" date="2023" name="Science">
        <title>Genomic signatures of disease resistance in endangered staghorn corals.</title>
        <authorList>
            <person name="Vollmer S.V."/>
            <person name="Selwyn J.D."/>
            <person name="Despard B.A."/>
            <person name="Roesel C.L."/>
        </authorList>
    </citation>
    <scope>NUCLEOTIDE SEQUENCE</scope>
    <source>
        <strain evidence="2">K2</strain>
    </source>
</reference>
<dbReference type="InterPro" id="IPR058912">
    <property type="entry name" value="HTH_animal"/>
</dbReference>
<name>A0AAD9QA33_ACRCE</name>
<dbReference type="PANTHER" id="PTHR21301">
    <property type="entry name" value="REVERSE TRANSCRIPTASE"/>
    <property type="match status" value="1"/>
</dbReference>
<dbReference type="Proteomes" id="UP001249851">
    <property type="component" value="Unassembled WGS sequence"/>
</dbReference>
<evidence type="ECO:0000259" key="1">
    <source>
        <dbReference type="PROSITE" id="PS50878"/>
    </source>
</evidence>
<protein>
    <recommendedName>
        <fullName evidence="1">Reverse transcriptase domain-containing protein</fullName>
    </recommendedName>
</protein>
<dbReference type="AlphaFoldDB" id="A0AAD9QA33"/>
<dbReference type="InterPro" id="IPR000477">
    <property type="entry name" value="RT_dom"/>
</dbReference>
<dbReference type="Pfam" id="PF26215">
    <property type="entry name" value="HTH_animal"/>
    <property type="match status" value="1"/>
</dbReference>
<proteinExistence type="predicted"/>
<dbReference type="Pfam" id="PF00078">
    <property type="entry name" value="RVT_1"/>
    <property type="match status" value="1"/>
</dbReference>
<dbReference type="PROSITE" id="PS50878">
    <property type="entry name" value="RT_POL"/>
    <property type="match status" value="1"/>
</dbReference>
<keyword evidence="3" id="KW-1185">Reference proteome</keyword>
<dbReference type="EMBL" id="JARQWQ010000049">
    <property type="protein sequence ID" value="KAK2557577.1"/>
    <property type="molecule type" value="Genomic_DNA"/>
</dbReference>
<gene>
    <name evidence="2" type="ORF">P5673_020338</name>
</gene>
<organism evidence="2 3">
    <name type="scientific">Acropora cervicornis</name>
    <name type="common">Staghorn coral</name>
    <dbReference type="NCBI Taxonomy" id="6130"/>
    <lineage>
        <taxon>Eukaryota</taxon>
        <taxon>Metazoa</taxon>
        <taxon>Cnidaria</taxon>
        <taxon>Anthozoa</taxon>
        <taxon>Hexacorallia</taxon>
        <taxon>Scleractinia</taxon>
        <taxon>Astrocoeniina</taxon>
        <taxon>Acroporidae</taxon>
        <taxon>Acropora</taxon>
    </lineage>
</organism>
<evidence type="ECO:0000313" key="3">
    <source>
        <dbReference type="Proteomes" id="UP001249851"/>
    </source>
</evidence>
<dbReference type="PANTHER" id="PTHR21301:SF10">
    <property type="entry name" value="REVERSE TRANSCRIPTASE DOMAIN-CONTAINING PROTEIN"/>
    <property type="match status" value="1"/>
</dbReference>
<feature type="domain" description="Reverse transcriptase" evidence="1">
    <location>
        <begin position="245"/>
        <end position="553"/>
    </location>
</feature>
<comment type="caution">
    <text evidence="2">The sequence shown here is derived from an EMBL/GenBank/DDBJ whole genome shotgun (WGS) entry which is preliminary data.</text>
</comment>